<dbReference type="RefSeq" id="XP_060337752.1">
    <property type="nucleotide sequence ID" value="XM_060483004.1"/>
</dbReference>
<feature type="region of interest" description="Disordered" evidence="1">
    <location>
        <begin position="250"/>
        <end position="272"/>
    </location>
</feature>
<evidence type="ECO:0000313" key="3">
    <source>
        <dbReference type="Proteomes" id="UP001175211"/>
    </source>
</evidence>
<protein>
    <submittedName>
        <fullName evidence="2">Uncharacterized protein</fullName>
    </submittedName>
</protein>
<evidence type="ECO:0000313" key="2">
    <source>
        <dbReference type="EMBL" id="KAK0467160.1"/>
    </source>
</evidence>
<dbReference type="Proteomes" id="UP001175211">
    <property type="component" value="Unassembled WGS sequence"/>
</dbReference>
<comment type="caution">
    <text evidence="2">The sequence shown here is derived from an EMBL/GenBank/DDBJ whole genome shotgun (WGS) entry which is preliminary data.</text>
</comment>
<dbReference type="AlphaFoldDB" id="A0AA39U511"/>
<keyword evidence="3" id="KW-1185">Reference proteome</keyword>
<dbReference type="GeneID" id="85366552"/>
<proteinExistence type="predicted"/>
<accession>A0AA39U511</accession>
<gene>
    <name evidence="2" type="ORF">EV420DRAFT_670106</name>
</gene>
<organism evidence="2 3">
    <name type="scientific">Armillaria tabescens</name>
    <name type="common">Ringless honey mushroom</name>
    <name type="synonym">Agaricus tabescens</name>
    <dbReference type="NCBI Taxonomy" id="1929756"/>
    <lineage>
        <taxon>Eukaryota</taxon>
        <taxon>Fungi</taxon>
        <taxon>Dikarya</taxon>
        <taxon>Basidiomycota</taxon>
        <taxon>Agaricomycotina</taxon>
        <taxon>Agaricomycetes</taxon>
        <taxon>Agaricomycetidae</taxon>
        <taxon>Agaricales</taxon>
        <taxon>Marasmiineae</taxon>
        <taxon>Physalacriaceae</taxon>
        <taxon>Desarmillaria</taxon>
    </lineage>
</organism>
<dbReference type="EMBL" id="JAUEPS010000003">
    <property type="protein sequence ID" value="KAK0467160.1"/>
    <property type="molecule type" value="Genomic_DNA"/>
</dbReference>
<name>A0AA39U511_ARMTA</name>
<sequence length="327" mass="36527">MAGIQMYLKPRSVSAVYNHSNYLPFGCLYDCEYGPFFADYGTVPSDATEVYTIHSSAIRALLSTLFNELIPSLDAQIPDPTQFPRSAWPTLLQIAMAKVDSWFDFRIECENNLVQLTQGDHAPAPPPRKMRGSVFSPEWYNIVYSILLWDDVELRGDESQDTVLELYTLVYMYRAACQRARIWRLLRQKMDILLTASASAPSASSHSQGHSYIFSPLPFLQSVGYSGLFNFIRSKVLALVPTFTTQTTCEHKGLPPLPPSSSNGLSTTDSTSSLHADNVPPVLLHQFSGSSATDSMSSSYASHFDNTQRLFRVRFVIPYPPVLLTSI</sequence>
<evidence type="ECO:0000256" key="1">
    <source>
        <dbReference type="SAM" id="MobiDB-lite"/>
    </source>
</evidence>
<reference evidence="2" key="1">
    <citation type="submission" date="2023-06" db="EMBL/GenBank/DDBJ databases">
        <authorList>
            <consortium name="Lawrence Berkeley National Laboratory"/>
            <person name="Ahrendt S."/>
            <person name="Sahu N."/>
            <person name="Indic B."/>
            <person name="Wong-Bajracharya J."/>
            <person name="Merenyi Z."/>
            <person name="Ke H.-M."/>
            <person name="Monk M."/>
            <person name="Kocsube S."/>
            <person name="Drula E."/>
            <person name="Lipzen A."/>
            <person name="Balint B."/>
            <person name="Henrissat B."/>
            <person name="Andreopoulos B."/>
            <person name="Martin F.M."/>
            <person name="Harder C.B."/>
            <person name="Rigling D."/>
            <person name="Ford K.L."/>
            <person name="Foster G.D."/>
            <person name="Pangilinan J."/>
            <person name="Papanicolaou A."/>
            <person name="Barry K."/>
            <person name="LaButti K."/>
            <person name="Viragh M."/>
            <person name="Koriabine M."/>
            <person name="Yan M."/>
            <person name="Riley R."/>
            <person name="Champramary S."/>
            <person name="Plett K.L."/>
            <person name="Tsai I.J."/>
            <person name="Slot J."/>
            <person name="Sipos G."/>
            <person name="Plett J."/>
            <person name="Nagy L.G."/>
            <person name="Grigoriev I.V."/>
        </authorList>
    </citation>
    <scope>NUCLEOTIDE SEQUENCE</scope>
    <source>
        <strain evidence="2">CCBAS 213</strain>
    </source>
</reference>